<dbReference type="Proteomes" id="UP000234275">
    <property type="component" value="Unassembled WGS sequence"/>
</dbReference>
<dbReference type="AlphaFoldDB" id="A0A2I2GDE8"/>
<evidence type="ECO:0000313" key="1">
    <source>
        <dbReference type="EMBL" id="PLB50915.1"/>
    </source>
</evidence>
<comment type="caution">
    <text evidence="1">The sequence shown here is derived from an EMBL/GenBank/DDBJ whole genome shotgun (WGS) entry which is preliminary data.</text>
</comment>
<dbReference type="STRING" id="1392250.A0A2I2GDE8"/>
<proteinExistence type="predicted"/>
<dbReference type="GeneID" id="36561744"/>
<organism evidence="1 2">
    <name type="scientific">Aspergillus steynii IBT 23096</name>
    <dbReference type="NCBI Taxonomy" id="1392250"/>
    <lineage>
        <taxon>Eukaryota</taxon>
        <taxon>Fungi</taxon>
        <taxon>Dikarya</taxon>
        <taxon>Ascomycota</taxon>
        <taxon>Pezizomycotina</taxon>
        <taxon>Eurotiomycetes</taxon>
        <taxon>Eurotiomycetidae</taxon>
        <taxon>Eurotiales</taxon>
        <taxon>Aspergillaceae</taxon>
        <taxon>Aspergillus</taxon>
        <taxon>Aspergillus subgen. Circumdati</taxon>
    </lineage>
</organism>
<sequence length="570" mass="63381">MSDILSKDIMQTEANAYNSDNSDESESDVAITWYPGDGICPPTARFNDCCQSKYIEWKEAFGHQDQCPLISQTRAFFGLLKNVPLFLHEPPKHLKILGRPKSFLTLRSSLCIRTTDHPSCTQPEKSIDFLQCLGSPKPVTYKTAETRFHEISFAGHTLRSGYFTSIVLAWSYIISCRWVEILQQAGEDKDSFWPIVTEGRWKALVKRPDGTFHSPWMLRKEGTKGKQTNWTLVSPNSSLAFDILLSSCVLEGLEAECIVGLASVLILISRHMPPPTFAPPVSIPTSPILPSSMPSIFTELFQSIDKCIFLSSTQDALDSLLCSAFFDPSIPCNLLGAASLGITKALSAPNADSIDYQQLLNAVTSKSPHLSILWAAAICNDQANSLLNMAVSRANEFQTSYFIRPNISVPWSPAPPFGVTPVQNCSLEVRAHLAHQHRPISWNIYWILDSGERILAGENHPAAAIQVHNMCGPGPLDQVNELHFANRDAADEQSEVATSRLFNWHRDYDDGIWLDDGSGDIGLIRRLQAHAWISDPFGDSIGDEPVEEPTHRELCTESVLRWISDVEKSQ</sequence>
<gene>
    <name evidence="1" type="ORF">P170DRAFT_493067</name>
</gene>
<accession>A0A2I2GDE8</accession>
<dbReference type="OrthoDB" id="3549294at2759"/>
<reference evidence="1 2" key="1">
    <citation type="submission" date="2016-12" db="EMBL/GenBank/DDBJ databases">
        <title>The genomes of Aspergillus section Nigri reveals drivers in fungal speciation.</title>
        <authorList>
            <consortium name="DOE Joint Genome Institute"/>
            <person name="Vesth T.C."/>
            <person name="Nybo J."/>
            <person name="Theobald S."/>
            <person name="Brandl J."/>
            <person name="Frisvad J.C."/>
            <person name="Nielsen K.F."/>
            <person name="Lyhne E.K."/>
            <person name="Kogle M.E."/>
            <person name="Kuo A."/>
            <person name="Riley R."/>
            <person name="Clum A."/>
            <person name="Nolan M."/>
            <person name="Lipzen A."/>
            <person name="Salamov A."/>
            <person name="Henrissat B."/>
            <person name="Wiebenga A."/>
            <person name="De Vries R.P."/>
            <person name="Grigoriev I.V."/>
            <person name="Mortensen U.H."/>
            <person name="Andersen M.R."/>
            <person name="Baker S.E."/>
        </authorList>
    </citation>
    <scope>NUCLEOTIDE SEQUENCE [LARGE SCALE GENOMIC DNA]</scope>
    <source>
        <strain evidence="1 2">IBT 23096</strain>
    </source>
</reference>
<dbReference type="RefSeq" id="XP_024706217.1">
    <property type="nucleotide sequence ID" value="XM_024854039.1"/>
</dbReference>
<keyword evidence="2" id="KW-1185">Reference proteome</keyword>
<name>A0A2I2GDE8_9EURO</name>
<dbReference type="EMBL" id="MSFO01000003">
    <property type="protein sequence ID" value="PLB50915.1"/>
    <property type="molecule type" value="Genomic_DNA"/>
</dbReference>
<evidence type="ECO:0000313" key="2">
    <source>
        <dbReference type="Proteomes" id="UP000234275"/>
    </source>
</evidence>
<protein>
    <submittedName>
        <fullName evidence="1">Uncharacterized protein</fullName>
    </submittedName>
</protein>
<dbReference type="VEuPathDB" id="FungiDB:P170DRAFT_493067"/>